<name>A0A5B8LV25_9HYPH</name>
<organism evidence="7 8">
    <name type="scientific">Devosia ginsengisoli</name>
    <dbReference type="NCBI Taxonomy" id="400770"/>
    <lineage>
        <taxon>Bacteria</taxon>
        <taxon>Pseudomonadati</taxon>
        <taxon>Pseudomonadota</taxon>
        <taxon>Alphaproteobacteria</taxon>
        <taxon>Hyphomicrobiales</taxon>
        <taxon>Devosiaceae</taxon>
        <taxon>Devosia</taxon>
    </lineage>
</organism>
<dbReference type="InterPro" id="IPR014757">
    <property type="entry name" value="Tscrpt_reg_IclR_C"/>
</dbReference>
<evidence type="ECO:0000259" key="5">
    <source>
        <dbReference type="PROSITE" id="PS51077"/>
    </source>
</evidence>
<dbReference type="InterPro" id="IPR036388">
    <property type="entry name" value="WH-like_DNA-bd_sf"/>
</dbReference>
<feature type="region of interest" description="Disordered" evidence="4">
    <location>
        <begin position="1"/>
        <end position="20"/>
    </location>
</feature>
<dbReference type="PANTHER" id="PTHR30136:SF24">
    <property type="entry name" value="HTH-TYPE TRANSCRIPTIONAL REPRESSOR ALLR"/>
    <property type="match status" value="1"/>
</dbReference>
<dbReference type="Pfam" id="PF09339">
    <property type="entry name" value="HTH_IclR"/>
    <property type="match status" value="1"/>
</dbReference>
<dbReference type="GO" id="GO:0003677">
    <property type="term" value="F:DNA binding"/>
    <property type="evidence" value="ECO:0007669"/>
    <property type="project" value="UniProtKB-KW"/>
</dbReference>
<evidence type="ECO:0000256" key="2">
    <source>
        <dbReference type="ARBA" id="ARBA00023125"/>
    </source>
</evidence>
<dbReference type="Proteomes" id="UP000315364">
    <property type="component" value="Chromosome"/>
</dbReference>
<evidence type="ECO:0000313" key="7">
    <source>
        <dbReference type="EMBL" id="QDZ11983.1"/>
    </source>
</evidence>
<dbReference type="Pfam" id="PF01614">
    <property type="entry name" value="IclR_C"/>
    <property type="match status" value="1"/>
</dbReference>
<dbReference type="InterPro" id="IPR050707">
    <property type="entry name" value="HTH_MetabolicPath_Reg"/>
</dbReference>
<feature type="domain" description="IclR-ED" evidence="6">
    <location>
        <begin position="85"/>
        <end position="271"/>
    </location>
</feature>
<dbReference type="SUPFAM" id="SSF55781">
    <property type="entry name" value="GAF domain-like"/>
    <property type="match status" value="1"/>
</dbReference>
<gene>
    <name evidence="7" type="ORF">FPZ08_15255</name>
</gene>
<dbReference type="PROSITE" id="PS51078">
    <property type="entry name" value="ICLR_ED"/>
    <property type="match status" value="1"/>
</dbReference>
<dbReference type="InterPro" id="IPR005471">
    <property type="entry name" value="Tscrpt_reg_IclR_N"/>
</dbReference>
<dbReference type="Gene3D" id="3.30.450.40">
    <property type="match status" value="1"/>
</dbReference>
<dbReference type="OrthoDB" id="8438735at2"/>
<proteinExistence type="predicted"/>
<dbReference type="PROSITE" id="PS51077">
    <property type="entry name" value="HTH_ICLR"/>
    <property type="match status" value="1"/>
</dbReference>
<keyword evidence="1" id="KW-0805">Transcription regulation</keyword>
<dbReference type="RefSeq" id="WP_146290799.1">
    <property type="nucleotide sequence ID" value="NZ_CP042304.1"/>
</dbReference>
<evidence type="ECO:0000259" key="6">
    <source>
        <dbReference type="PROSITE" id="PS51078"/>
    </source>
</evidence>
<sequence>MKSKTTTLSAPTATETPETKGLVPAIERAARLLALLEGTPHRAFSLAEIARRLDIPKSTALNICSELVLAQFVRRSQSGYQLGRRLVQLGSAYVASVDLVREFYEVCNGIDADLGAIIQLSVLDDQLNAVYLARQDHNSRLQLGLRSEIGRHVPANCTASGKALLAALPEDNLENRLVGLRKLSVLTPNSVSTVPKLRRELKTIREQGYALDDEEVLPGIACVARALTTDHREDRLLSISITAAKVNGTLDRQMELRPVLDRFVEAMQSRL</sequence>
<keyword evidence="3" id="KW-0804">Transcription</keyword>
<dbReference type="KEGG" id="dea:FPZ08_15255"/>
<dbReference type="PANTHER" id="PTHR30136">
    <property type="entry name" value="HELIX-TURN-HELIX TRANSCRIPTIONAL REGULATOR, ICLR FAMILY"/>
    <property type="match status" value="1"/>
</dbReference>
<evidence type="ECO:0000256" key="4">
    <source>
        <dbReference type="SAM" id="MobiDB-lite"/>
    </source>
</evidence>
<dbReference type="InterPro" id="IPR029016">
    <property type="entry name" value="GAF-like_dom_sf"/>
</dbReference>
<dbReference type="EMBL" id="CP042304">
    <property type="protein sequence ID" value="QDZ11983.1"/>
    <property type="molecule type" value="Genomic_DNA"/>
</dbReference>
<dbReference type="SUPFAM" id="SSF46785">
    <property type="entry name" value="Winged helix' DNA-binding domain"/>
    <property type="match status" value="1"/>
</dbReference>
<accession>A0A5B8LV25</accession>
<evidence type="ECO:0000256" key="3">
    <source>
        <dbReference type="ARBA" id="ARBA00023163"/>
    </source>
</evidence>
<evidence type="ECO:0000313" key="8">
    <source>
        <dbReference type="Proteomes" id="UP000315364"/>
    </source>
</evidence>
<protein>
    <submittedName>
        <fullName evidence="7">IclR family transcriptional regulator</fullName>
    </submittedName>
</protein>
<dbReference type="AlphaFoldDB" id="A0A5B8LV25"/>
<keyword evidence="8" id="KW-1185">Reference proteome</keyword>
<dbReference type="SMART" id="SM00346">
    <property type="entry name" value="HTH_ICLR"/>
    <property type="match status" value="1"/>
</dbReference>
<keyword evidence="2" id="KW-0238">DNA-binding</keyword>
<feature type="domain" description="HTH iclR-type" evidence="5">
    <location>
        <begin position="23"/>
        <end position="84"/>
    </location>
</feature>
<dbReference type="InterPro" id="IPR036390">
    <property type="entry name" value="WH_DNA-bd_sf"/>
</dbReference>
<feature type="compositionally biased region" description="Low complexity" evidence="4">
    <location>
        <begin position="1"/>
        <end position="16"/>
    </location>
</feature>
<evidence type="ECO:0000256" key="1">
    <source>
        <dbReference type="ARBA" id="ARBA00023015"/>
    </source>
</evidence>
<reference evidence="7 8" key="1">
    <citation type="submission" date="2019-07" db="EMBL/GenBank/DDBJ databases">
        <title>Full genome sequence of Devosia sp. Gsoil 520.</title>
        <authorList>
            <person name="Im W.-T."/>
        </authorList>
    </citation>
    <scope>NUCLEOTIDE SEQUENCE [LARGE SCALE GENOMIC DNA]</scope>
    <source>
        <strain evidence="7 8">Gsoil 520</strain>
    </source>
</reference>
<dbReference type="GO" id="GO:0045892">
    <property type="term" value="P:negative regulation of DNA-templated transcription"/>
    <property type="evidence" value="ECO:0007669"/>
    <property type="project" value="TreeGrafter"/>
</dbReference>
<dbReference type="GO" id="GO:0003700">
    <property type="term" value="F:DNA-binding transcription factor activity"/>
    <property type="evidence" value="ECO:0007669"/>
    <property type="project" value="TreeGrafter"/>
</dbReference>
<dbReference type="Gene3D" id="1.10.10.10">
    <property type="entry name" value="Winged helix-like DNA-binding domain superfamily/Winged helix DNA-binding domain"/>
    <property type="match status" value="1"/>
</dbReference>